<dbReference type="Proteomes" id="UP000499080">
    <property type="component" value="Unassembled WGS sequence"/>
</dbReference>
<sequence length="82" mass="9117">MQSSRDAMMHLSALLAGANWSRVLANFRGSEKPVIQGDRDHRSGSQDLIQSSLLTTFQPQRSGNERLTSQVICPRCRTKSSN</sequence>
<name>A0A4Y2R6Z7_ARAVE</name>
<dbReference type="AlphaFoldDB" id="A0A4Y2R6Z7"/>
<evidence type="ECO:0000313" key="2">
    <source>
        <dbReference type="Proteomes" id="UP000499080"/>
    </source>
</evidence>
<protein>
    <submittedName>
        <fullName evidence="1">Uncharacterized protein</fullName>
    </submittedName>
</protein>
<comment type="caution">
    <text evidence="1">The sequence shown here is derived from an EMBL/GenBank/DDBJ whole genome shotgun (WGS) entry which is preliminary data.</text>
</comment>
<evidence type="ECO:0000313" key="1">
    <source>
        <dbReference type="EMBL" id="GBN71463.1"/>
    </source>
</evidence>
<gene>
    <name evidence="1" type="ORF">AVEN_269978_1</name>
</gene>
<keyword evidence="2" id="KW-1185">Reference proteome</keyword>
<accession>A0A4Y2R6Z7</accession>
<organism evidence="1 2">
    <name type="scientific">Araneus ventricosus</name>
    <name type="common">Orbweaver spider</name>
    <name type="synonym">Epeira ventricosa</name>
    <dbReference type="NCBI Taxonomy" id="182803"/>
    <lineage>
        <taxon>Eukaryota</taxon>
        <taxon>Metazoa</taxon>
        <taxon>Ecdysozoa</taxon>
        <taxon>Arthropoda</taxon>
        <taxon>Chelicerata</taxon>
        <taxon>Arachnida</taxon>
        <taxon>Araneae</taxon>
        <taxon>Araneomorphae</taxon>
        <taxon>Entelegynae</taxon>
        <taxon>Araneoidea</taxon>
        <taxon>Araneidae</taxon>
        <taxon>Araneus</taxon>
    </lineage>
</organism>
<proteinExistence type="predicted"/>
<reference evidence="1 2" key="1">
    <citation type="journal article" date="2019" name="Sci. Rep.">
        <title>Orb-weaving spider Araneus ventricosus genome elucidates the spidroin gene catalogue.</title>
        <authorList>
            <person name="Kono N."/>
            <person name="Nakamura H."/>
            <person name="Ohtoshi R."/>
            <person name="Moran D.A.P."/>
            <person name="Shinohara A."/>
            <person name="Yoshida Y."/>
            <person name="Fujiwara M."/>
            <person name="Mori M."/>
            <person name="Tomita M."/>
            <person name="Arakawa K."/>
        </authorList>
    </citation>
    <scope>NUCLEOTIDE SEQUENCE [LARGE SCALE GENOMIC DNA]</scope>
</reference>
<dbReference type="EMBL" id="BGPR01016006">
    <property type="protein sequence ID" value="GBN71463.1"/>
    <property type="molecule type" value="Genomic_DNA"/>
</dbReference>